<dbReference type="KEGG" id="pnd:Pla175_02460"/>
<reference evidence="3 4" key="1">
    <citation type="submission" date="2019-02" db="EMBL/GenBank/DDBJ databases">
        <title>Deep-cultivation of Planctomycetes and their phenomic and genomic characterization uncovers novel biology.</title>
        <authorList>
            <person name="Wiegand S."/>
            <person name="Jogler M."/>
            <person name="Boedeker C."/>
            <person name="Pinto D."/>
            <person name="Vollmers J."/>
            <person name="Rivas-Marin E."/>
            <person name="Kohn T."/>
            <person name="Peeters S.H."/>
            <person name="Heuer A."/>
            <person name="Rast P."/>
            <person name="Oberbeckmann S."/>
            <person name="Bunk B."/>
            <person name="Jeske O."/>
            <person name="Meyerdierks A."/>
            <person name="Storesund J.E."/>
            <person name="Kallscheuer N."/>
            <person name="Luecker S."/>
            <person name="Lage O.M."/>
            <person name="Pohl T."/>
            <person name="Merkel B.J."/>
            <person name="Hornburger P."/>
            <person name="Mueller R.-W."/>
            <person name="Bruemmer F."/>
            <person name="Labrenz M."/>
            <person name="Spormann A.M."/>
            <person name="Op den Camp H."/>
            <person name="Overmann J."/>
            <person name="Amann R."/>
            <person name="Jetten M.S.M."/>
            <person name="Mascher T."/>
            <person name="Medema M.H."/>
            <person name="Devos D.P."/>
            <person name="Kaster A.-K."/>
            <person name="Ovreas L."/>
            <person name="Rohde M."/>
            <person name="Galperin M.Y."/>
            <person name="Jogler C."/>
        </authorList>
    </citation>
    <scope>NUCLEOTIDE SEQUENCE [LARGE SCALE GENOMIC DNA]</scope>
    <source>
        <strain evidence="3 4">Pla175</strain>
    </source>
</reference>
<evidence type="ECO:0000259" key="2">
    <source>
        <dbReference type="Pfam" id="PF13360"/>
    </source>
</evidence>
<gene>
    <name evidence="3" type="ORF">Pla175_02460</name>
</gene>
<dbReference type="InterPro" id="IPR015943">
    <property type="entry name" value="WD40/YVTN_repeat-like_dom_sf"/>
</dbReference>
<dbReference type="OrthoDB" id="269683at2"/>
<feature type="domain" description="Pyrrolo-quinoline quinone repeat" evidence="2">
    <location>
        <begin position="351"/>
        <end position="505"/>
    </location>
</feature>
<dbReference type="PANTHER" id="PTHR34512">
    <property type="entry name" value="CELL SURFACE PROTEIN"/>
    <property type="match status" value="1"/>
</dbReference>
<accession>A0A518D5Z3</accession>
<proteinExistence type="predicted"/>
<keyword evidence="1" id="KW-0732">Signal</keyword>
<dbReference type="EMBL" id="CP036291">
    <property type="protein sequence ID" value="QDU86892.1"/>
    <property type="molecule type" value="Genomic_DNA"/>
</dbReference>
<dbReference type="Gene3D" id="2.130.10.10">
    <property type="entry name" value="YVTN repeat-like/Quinoprotein amine dehydrogenase"/>
    <property type="match status" value="1"/>
</dbReference>
<dbReference type="Pfam" id="PF12974">
    <property type="entry name" value="Phosphonate-bd"/>
    <property type="match status" value="1"/>
</dbReference>
<dbReference type="Pfam" id="PF13360">
    <property type="entry name" value="PQQ_2"/>
    <property type="match status" value="1"/>
</dbReference>
<evidence type="ECO:0000313" key="3">
    <source>
        <dbReference type="EMBL" id="QDU86892.1"/>
    </source>
</evidence>
<dbReference type="SUPFAM" id="SSF53850">
    <property type="entry name" value="Periplasmic binding protein-like II"/>
    <property type="match status" value="1"/>
</dbReference>
<dbReference type="PANTHER" id="PTHR34512:SF30">
    <property type="entry name" value="OUTER MEMBRANE PROTEIN ASSEMBLY FACTOR BAMB"/>
    <property type="match status" value="1"/>
</dbReference>
<dbReference type="Proteomes" id="UP000317429">
    <property type="component" value="Chromosome"/>
</dbReference>
<feature type="signal peptide" evidence="1">
    <location>
        <begin position="1"/>
        <end position="18"/>
    </location>
</feature>
<dbReference type="SUPFAM" id="SSF50998">
    <property type="entry name" value="Quinoprotein alcohol dehydrogenase-like"/>
    <property type="match status" value="1"/>
</dbReference>
<evidence type="ECO:0000313" key="4">
    <source>
        <dbReference type="Proteomes" id="UP000317429"/>
    </source>
</evidence>
<dbReference type="AlphaFoldDB" id="A0A518D5Z3"/>
<evidence type="ECO:0000256" key="1">
    <source>
        <dbReference type="SAM" id="SignalP"/>
    </source>
</evidence>
<keyword evidence="4" id="KW-1185">Reference proteome</keyword>
<dbReference type="Gene3D" id="3.40.190.10">
    <property type="entry name" value="Periplasmic binding protein-like II"/>
    <property type="match status" value="2"/>
</dbReference>
<dbReference type="RefSeq" id="WP_145280529.1">
    <property type="nucleotide sequence ID" value="NZ_CP036291.1"/>
</dbReference>
<protein>
    <submittedName>
        <fullName evidence="3">Outer membrane biogenesis protein BamB</fullName>
    </submittedName>
</protein>
<dbReference type="InterPro" id="IPR011047">
    <property type="entry name" value="Quinoprotein_ADH-like_sf"/>
</dbReference>
<organism evidence="3 4">
    <name type="scientific">Pirellulimonas nuda</name>
    <dbReference type="NCBI Taxonomy" id="2528009"/>
    <lineage>
        <taxon>Bacteria</taxon>
        <taxon>Pseudomonadati</taxon>
        <taxon>Planctomycetota</taxon>
        <taxon>Planctomycetia</taxon>
        <taxon>Pirellulales</taxon>
        <taxon>Lacipirellulaceae</taxon>
        <taxon>Pirellulimonas</taxon>
    </lineage>
</organism>
<dbReference type="InterPro" id="IPR002372">
    <property type="entry name" value="PQQ_rpt_dom"/>
</dbReference>
<sequence length="696" mass="74248" precursor="true">MLRLLLACALAAPLAANAASPGELTLLVMDPLAAPLSCPCVEGYAQRDYDQLGVYLAEKLDRPVKVVFAESFQKALERDDCDAIDIVVGKDSVARADAKALGMKVTALARLTGKDGSTTQTGLIVVRSADPAKKASDLKGYRILFGPAECSEKHAAPLALLESAGVAVPPPAERETTSACSDGACKIIEWGDSERAAAVISSYAAPLLEGCGTIKKGDLRVVAETAPVPFVTALASDRLDAAQQERLRTALLDMASDPKLIIALETLTGFVPIEEHATQTKSEPQASADWPQFMGPDRNGRAPWLPDRLPESPPIVWQQPLLRSGLGGLAATQHHVVLGDRDAANAMDVFRSFEAGTGEPLWTVEYPAPGLLDYDNAPRATPLIADDKVYLLGAFGDLTCADLASGAVLWQTNLRRDFLAEEELVWGTCSSPLLVGDMLIVHTGATQFNLVALEAETGLLVWQAAGAGLAYASICEATFAGVHQVIAYDKTSLRGFDPDSGAELWRLDPPQPGDFNVPTPQQLGDRLLVVTENNGARLYDFDETGRIVPEPAAQTMALRSDTATPIVAAGRVFGAADKLLCLDPAAGFKTLYQGRDRAVRGFAPMLATDDRLLILGHGGELLLVDPRSDKLNVLSRARLFEDSEQADLYCYPALVGTRLFVRGERSVVCVELGDGVNHRVTESTETDVRGTADGRG</sequence>
<name>A0A518D5Z3_9BACT</name>
<feature type="chain" id="PRO_5021784675" evidence="1">
    <location>
        <begin position="19"/>
        <end position="696"/>
    </location>
</feature>